<evidence type="ECO:0000313" key="4">
    <source>
        <dbReference type="RefSeq" id="XP_025408488.1"/>
    </source>
</evidence>
<dbReference type="OrthoDB" id="6630163at2759"/>
<reference evidence="3 4" key="2">
    <citation type="submission" date="2025-04" db="UniProtKB">
        <authorList>
            <consortium name="RefSeq"/>
        </authorList>
    </citation>
    <scope>IDENTIFICATION</scope>
    <source>
        <tissue evidence="3 4">Whole body</tissue>
    </source>
</reference>
<dbReference type="AlphaFoldDB" id="A0A2S2Q6N8"/>
<name>A0A2S2Q6N8_9HEMI</name>
<evidence type="ECO:0000313" key="3">
    <source>
        <dbReference type="RefSeq" id="XP_025408478.1"/>
    </source>
</evidence>
<dbReference type="Proteomes" id="UP000694846">
    <property type="component" value="Unplaced"/>
</dbReference>
<dbReference type="RefSeq" id="XP_025408478.1">
    <property type="nucleotide sequence ID" value="XM_025552693.1"/>
</dbReference>
<protein>
    <submittedName>
        <fullName evidence="3 4">Uncharacterized protein LOC112682171</fullName>
    </submittedName>
</protein>
<organism evidence="1">
    <name type="scientific">Sipha flava</name>
    <name type="common">yellow sugarcane aphid</name>
    <dbReference type="NCBI Taxonomy" id="143950"/>
    <lineage>
        <taxon>Eukaryota</taxon>
        <taxon>Metazoa</taxon>
        <taxon>Ecdysozoa</taxon>
        <taxon>Arthropoda</taxon>
        <taxon>Hexapoda</taxon>
        <taxon>Insecta</taxon>
        <taxon>Pterygota</taxon>
        <taxon>Neoptera</taxon>
        <taxon>Paraneoptera</taxon>
        <taxon>Hemiptera</taxon>
        <taxon>Sternorrhyncha</taxon>
        <taxon>Aphidomorpha</taxon>
        <taxon>Aphidoidea</taxon>
        <taxon>Aphididae</taxon>
        <taxon>Sipha</taxon>
    </lineage>
</organism>
<sequence>MNETILNSYSLSCVTSKEKKNSNSIDCSSFSNLDVESKQDHNIKYKSNNQNYSLPLKAKRKLFDRNSFSPIAAFPQEHNIYTSSKYDHDYNINKSPMSVISTKGSIITPEKHDLFNLSHSESEISSPKIVEHKRASSTKIIYTSSSPFKVSEATQDTSDYPNCKLALDVNLQSSFKKVSSVIQNKHKLRNNCLSQISESNDIMNKILRVVLKIKYDVETIAQNQIQMDKTLTDTVLQAKDTENISEELLEYDSLLPIESEEQLDEFESK</sequence>
<evidence type="ECO:0000313" key="5">
    <source>
        <dbReference type="RefSeq" id="XP_025408495.1"/>
    </source>
</evidence>
<dbReference type="RefSeq" id="XP_025408488.1">
    <property type="nucleotide sequence ID" value="XM_025552703.1"/>
</dbReference>
<dbReference type="GeneID" id="112682171"/>
<dbReference type="RefSeq" id="XP_025408495.1">
    <property type="nucleotide sequence ID" value="XM_025552710.1"/>
</dbReference>
<gene>
    <name evidence="3 4 5" type="primary">LOC112682171</name>
    <name evidence="1" type="ORF">g.31542</name>
</gene>
<proteinExistence type="predicted"/>
<evidence type="ECO:0000313" key="2">
    <source>
        <dbReference type="Proteomes" id="UP000694846"/>
    </source>
</evidence>
<accession>A0A2S2Q6N8</accession>
<dbReference type="EMBL" id="GGMS01004203">
    <property type="protein sequence ID" value="MBY73406.1"/>
    <property type="molecule type" value="Transcribed_RNA"/>
</dbReference>
<keyword evidence="2" id="KW-1185">Reference proteome</keyword>
<reference evidence="1" key="1">
    <citation type="submission" date="2018-04" db="EMBL/GenBank/DDBJ databases">
        <title>Transcriptome assembly of Sipha flava.</title>
        <authorList>
            <person name="Scully E.D."/>
            <person name="Geib S.M."/>
            <person name="Palmer N.A."/>
            <person name="Koch K."/>
            <person name="Bradshaw J."/>
            <person name="Heng-Moss T."/>
            <person name="Sarath G."/>
        </authorList>
    </citation>
    <scope>NUCLEOTIDE SEQUENCE</scope>
</reference>
<evidence type="ECO:0000313" key="1">
    <source>
        <dbReference type="EMBL" id="MBY73406.1"/>
    </source>
</evidence>